<dbReference type="GO" id="GO:0005634">
    <property type="term" value="C:nucleus"/>
    <property type="evidence" value="ECO:0007669"/>
    <property type="project" value="UniProtKB-SubCell"/>
</dbReference>
<dbReference type="OrthoDB" id="1057417at2759"/>
<dbReference type="GO" id="GO:0043565">
    <property type="term" value="F:sequence-specific DNA binding"/>
    <property type="evidence" value="ECO:0007669"/>
    <property type="project" value="TreeGrafter"/>
</dbReference>
<feature type="transmembrane region" description="Helical" evidence="4">
    <location>
        <begin position="27"/>
        <end position="45"/>
    </location>
</feature>
<feature type="domain" description="Plant bHLH transcription factor ACT-like" evidence="5">
    <location>
        <begin position="110"/>
        <end position="186"/>
    </location>
</feature>
<dbReference type="PANTHER" id="PTHR31945:SF27">
    <property type="entry name" value="TRANSCRIPTION FACTOR BHLH35-LIKE PROTEIN"/>
    <property type="match status" value="1"/>
</dbReference>
<organism evidence="6 7">
    <name type="scientific">Gossypium gossypioides</name>
    <name type="common">Mexican cotton</name>
    <name type="synonym">Selera gossypioides</name>
    <dbReference type="NCBI Taxonomy" id="34282"/>
    <lineage>
        <taxon>Eukaryota</taxon>
        <taxon>Viridiplantae</taxon>
        <taxon>Streptophyta</taxon>
        <taxon>Embryophyta</taxon>
        <taxon>Tracheophyta</taxon>
        <taxon>Spermatophyta</taxon>
        <taxon>Magnoliopsida</taxon>
        <taxon>eudicotyledons</taxon>
        <taxon>Gunneridae</taxon>
        <taxon>Pentapetalae</taxon>
        <taxon>rosids</taxon>
        <taxon>malvids</taxon>
        <taxon>Malvales</taxon>
        <taxon>Malvaceae</taxon>
        <taxon>Malvoideae</taxon>
        <taxon>Gossypium</taxon>
    </lineage>
</organism>
<dbReference type="AlphaFoldDB" id="A0A7J9CAQ8"/>
<keyword evidence="4" id="KW-1133">Transmembrane helix</keyword>
<comment type="caution">
    <text evidence="6">The sequence shown here is derived from an EMBL/GenBank/DDBJ whole genome shotgun (WGS) entry which is preliminary data.</text>
</comment>
<sequence>MVTKLQRRTASRRKLQFLPTLSNTKSVMQIYIYSFYFEIPFYFFIQKKTQNIFLLFWFLKVKRSSIVLNVLLQCHKLKVKLEEIHREYQNLMTIRNQYFTLLKHIQVSKEVKVEKVGEEFVVKVSCNKGRDKLISILEAFEELGLNVVRARVNCSHFFAMEAIAVAQDQKTTDTNDVTQAILMAIEKQGGDHIKDFRQVSKC</sequence>
<evidence type="ECO:0000259" key="5">
    <source>
        <dbReference type="Pfam" id="PF22754"/>
    </source>
</evidence>
<evidence type="ECO:0000313" key="6">
    <source>
        <dbReference type="EMBL" id="MBA0745547.1"/>
    </source>
</evidence>
<keyword evidence="4" id="KW-0812">Transmembrane</keyword>
<comment type="subcellular location">
    <subcellularLocation>
        <location evidence="1">Nucleus</location>
    </subcellularLocation>
</comment>
<keyword evidence="3" id="KW-0539">Nucleus</keyword>
<reference evidence="6 7" key="1">
    <citation type="journal article" date="2019" name="Genome Biol. Evol.">
        <title>Insights into the evolution of the New World diploid cottons (Gossypium, subgenus Houzingenia) based on genome sequencing.</title>
        <authorList>
            <person name="Grover C.E."/>
            <person name="Arick M.A. 2nd"/>
            <person name="Thrash A."/>
            <person name="Conover J.L."/>
            <person name="Sanders W.S."/>
            <person name="Peterson D.G."/>
            <person name="Frelichowski J.E."/>
            <person name="Scheffler J.A."/>
            <person name="Scheffler B.E."/>
            <person name="Wendel J.F."/>
        </authorList>
    </citation>
    <scope>NUCLEOTIDE SEQUENCE [LARGE SCALE GENOMIC DNA]</scope>
    <source>
        <strain evidence="6">5</strain>
        <tissue evidence="6">Leaf</tissue>
    </source>
</reference>
<evidence type="ECO:0000256" key="4">
    <source>
        <dbReference type="SAM" id="Phobius"/>
    </source>
</evidence>
<dbReference type="PANTHER" id="PTHR31945">
    <property type="entry name" value="TRANSCRIPTION FACTOR SCREAM2-RELATED"/>
    <property type="match status" value="1"/>
</dbReference>
<dbReference type="EMBL" id="JABEZY010000009">
    <property type="protein sequence ID" value="MBA0745547.1"/>
    <property type="molecule type" value="Genomic_DNA"/>
</dbReference>
<dbReference type="InterPro" id="IPR054502">
    <property type="entry name" value="bHLH-TF_ACT-like_plant"/>
</dbReference>
<name>A0A7J9CAQ8_GOSGO</name>
<gene>
    <name evidence="6" type="ORF">Gogos_008119</name>
</gene>
<proteinExistence type="predicted"/>
<evidence type="ECO:0000256" key="3">
    <source>
        <dbReference type="ARBA" id="ARBA00023242"/>
    </source>
</evidence>
<dbReference type="Pfam" id="PF22754">
    <property type="entry name" value="bHLH-TF_ACT-like_plant"/>
    <property type="match status" value="1"/>
</dbReference>
<accession>A0A7J9CAQ8</accession>
<protein>
    <recommendedName>
        <fullName evidence="5">Plant bHLH transcription factor ACT-like domain-containing protein</fullName>
    </recommendedName>
</protein>
<evidence type="ECO:0000256" key="1">
    <source>
        <dbReference type="ARBA" id="ARBA00004123"/>
    </source>
</evidence>
<evidence type="ECO:0000313" key="7">
    <source>
        <dbReference type="Proteomes" id="UP000593579"/>
    </source>
</evidence>
<keyword evidence="7" id="KW-1185">Reference proteome</keyword>
<dbReference type="GO" id="GO:0003700">
    <property type="term" value="F:DNA-binding transcription factor activity"/>
    <property type="evidence" value="ECO:0007669"/>
    <property type="project" value="TreeGrafter"/>
</dbReference>
<evidence type="ECO:0000256" key="2">
    <source>
        <dbReference type="ARBA" id="ARBA00023125"/>
    </source>
</evidence>
<keyword evidence="4" id="KW-0472">Membrane</keyword>
<dbReference type="InterPro" id="IPR051358">
    <property type="entry name" value="TF_AMS/ICE1/BHLH6-like"/>
</dbReference>
<keyword evidence="2" id="KW-0238">DNA-binding</keyword>
<dbReference type="Proteomes" id="UP000593579">
    <property type="component" value="Unassembled WGS sequence"/>
</dbReference>